<reference evidence="2 3" key="1">
    <citation type="journal article" date="2011" name="Int. J. Syst. Evol. Microbiol.">
        <title>Description of Undibacterium oligocarboniphilum sp. nov., isolated from purified water, and Undibacterium pigrum strain CCUG 49012 as the type strain of Undibacterium parvum sp. nov., and emended descriptions of the genus Undibacterium and the species Undibacterium pigrum.</title>
        <authorList>
            <person name="Eder W."/>
            <person name="Wanner G."/>
            <person name="Ludwig W."/>
            <person name="Busse H.J."/>
            <person name="Ziemke-Kageler F."/>
            <person name="Lang E."/>
        </authorList>
    </citation>
    <scope>NUCLEOTIDE SEQUENCE [LARGE SCALE GENOMIC DNA]</scope>
    <source>
        <strain evidence="2 3">DSM 23061</strain>
    </source>
</reference>
<evidence type="ECO:0000256" key="1">
    <source>
        <dbReference type="SAM" id="Phobius"/>
    </source>
</evidence>
<feature type="transmembrane region" description="Helical" evidence="1">
    <location>
        <begin position="443"/>
        <end position="460"/>
    </location>
</feature>
<name>A0A3S9HIJ7_9BURK</name>
<keyword evidence="1" id="KW-1133">Transmembrane helix</keyword>
<feature type="transmembrane region" description="Helical" evidence="1">
    <location>
        <begin position="417"/>
        <end position="437"/>
    </location>
</feature>
<evidence type="ECO:0000313" key="2">
    <source>
        <dbReference type="EMBL" id="AZP11937.1"/>
    </source>
</evidence>
<dbReference type="AlphaFoldDB" id="A0A3S9HIJ7"/>
<feature type="transmembrane region" description="Helical" evidence="1">
    <location>
        <begin position="27"/>
        <end position="45"/>
    </location>
</feature>
<dbReference type="OrthoDB" id="8875045at2"/>
<feature type="transmembrane region" description="Helical" evidence="1">
    <location>
        <begin position="65"/>
        <end position="88"/>
    </location>
</feature>
<feature type="transmembrane region" description="Helical" evidence="1">
    <location>
        <begin position="467"/>
        <end position="484"/>
    </location>
</feature>
<feature type="transmembrane region" description="Helical" evidence="1">
    <location>
        <begin position="364"/>
        <end position="385"/>
    </location>
</feature>
<keyword evidence="3" id="KW-1185">Reference proteome</keyword>
<feature type="transmembrane region" description="Helical" evidence="1">
    <location>
        <begin position="189"/>
        <end position="209"/>
    </location>
</feature>
<sequence>MKLHLHLHLHLLLSLVQLELRLRLRRLSTVLVLLLVAAGTWAMILDPKTGAAMMVVNGTRTAYNSAALALGSATLSAMLLGFVGFYLVRGRVREDLRQGLASVIASTPVSSAWFLLGRWLGNVAYLSLIGSVVMLTIMLKQALIGVGAIQPLLYLQSYALMLLPLIFFCSSCALLFDSFVPLMGKFGDLLYFIVWCVVLVAQGEAGRAISTDGSAIMLFDFFGMSSIMLILLHHFGTTAIALGGGPFNPAMTPLLLPDALWWSLPIYYRLACGAVALTPLVPALLLFHRYSGDKLKPSLSNSRRSPLQWLNQALRPLAALARPVFALATRVPGLGGQLIAELALSLASAPAAILALLLMPLLALAAPAASLSGLMLVATLVWLLWIADIASRDYQADTEHLVHATRGGATSRYLRHLATPILLGWLLLLPIGLPLFASQPTSLLALLVGICSLAAAATLLGRCTGSARSFLALSLFWLYVAINANDVAWIDLLGFNGAADSASITQHALITLALLVTGYAHTIRRAR</sequence>
<dbReference type="Proteomes" id="UP000275663">
    <property type="component" value="Chromosome"/>
</dbReference>
<feature type="transmembrane region" description="Helical" evidence="1">
    <location>
        <begin position="123"/>
        <end position="146"/>
    </location>
</feature>
<protein>
    <submittedName>
        <fullName evidence="2">Uncharacterized protein</fullName>
    </submittedName>
</protein>
<dbReference type="KEGG" id="upv:EJN92_07910"/>
<feature type="transmembrane region" description="Helical" evidence="1">
    <location>
        <begin position="100"/>
        <end position="117"/>
    </location>
</feature>
<evidence type="ECO:0000313" key="3">
    <source>
        <dbReference type="Proteomes" id="UP000275663"/>
    </source>
</evidence>
<feature type="transmembrane region" description="Helical" evidence="1">
    <location>
        <begin position="338"/>
        <end position="358"/>
    </location>
</feature>
<proteinExistence type="predicted"/>
<organism evidence="2 3">
    <name type="scientific">Undibacterium parvum</name>
    <dbReference type="NCBI Taxonomy" id="401471"/>
    <lineage>
        <taxon>Bacteria</taxon>
        <taxon>Pseudomonadati</taxon>
        <taxon>Pseudomonadota</taxon>
        <taxon>Betaproteobacteria</taxon>
        <taxon>Burkholderiales</taxon>
        <taxon>Oxalobacteraceae</taxon>
        <taxon>Undibacterium</taxon>
    </lineage>
</organism>
<feature type="transmembrane region" description="Helical" evidence="1">
    <location>
        <begin position="221"/>
        <end position="246"/>
    </location>
</feature>
<dbReference type="EMBL" id="CP034464">
    <property type="protein sequence ID" value="AZP11937.1"/>
    <property type="molecule type" value="Genomic_DNA"/>
</dbReference>
<feature type="transmembrane region" description="Helical" evidence="1">
    <location>
        <begin position="158"/>
        <end position="183"/>
    </location>
</feature>
<dbReference type="RefSeq" id="WP_126127319.1">
    <property type="nucleotide sequence ID" value="NZ_CP034464.1"/>
</dbReference>
<feature type="transmembrane region" description="Helical" evidence="1">
    <location>
        <begin position="504"/>
        <end position="523"/>
    </location>
</feature>
<keyword evidence="1" id="KW-0472">Membrane</keyword>
<accession>A0A3S9HIJ7</accession>
<feature type="transmembrane region" description="Helical" evidence="1">
    <location>
        <begin position="266"/>
        <end position="287"/>
    </location>
</feature>
<gene>
    <name evidence="2" type="ORF">EJN92_07910</name>
</gene>
<keyword evidence="1" id="KW-0812">Transmembrane</keyword>